<reference evidence="2" key="1">
    <citation type="submission" date="2016-11" db="EMBL/GenBank/DDBJ databases">
        <authorList>
            <person name="Varghese N."/>
            <person name="Submissions S."/>
        </authorList>
    </citation>
    <scope>NUCLEOTIDE SEQUENCE [LARGE SCALE GENOMIC DNA]</scope>
    <source>
        <strain evidence="2">DSM 24724</strain>
    </source>
</reference>
<keyword evidence="2" id="KW-1185">Reference proteome</keyword>
<proteinExistence type="predicted"/>
<evidence type="ECO:0000313" key="1">
    <source>
        <dbReference type="EMBL" id="SHM90636.1"/>
    </source>
</evidence>
<dbReference type="Proteomes" id="UP000184028">
    <property type="component" value="Unassembled WGS sequence"/>
</dbReference>
<dbReference type="AlphaFoldDB" id="A0A1M7MI50"/>
<organism evidence="1 2">
    <name type="scientific">Flavobacterium chilense</name>
    <dbReference type="NCBI Taxonomy" id="946677"/>
    <lineage>
        <taxon>Bacteria</taxon>
        <taxon>Pseudomonadati</taxon>
        <taxon>Bacteroidota</taxon>
        <taxon>Flavobacteriia</taxon>
        <taxon>Flavobacteriales</taxon>
        <taxon>Flavobacteriaceae</taxon>
        <taxon>Flavobacterium</taxon>
    </lineage>
</organism>
<sequence>MKATKRVLENIVGDLLGIFRYAFQYFLAKALLWKGNEERR</sequence>
<protein>
    <submittedName>
        <fullName evidence="1">Uncharacterized protein</fullName>
    </submittedName>
</protein>
<accession>A0A1M7MI50</accession>
<evidence type="ECO:0000313" key="2">
    <source>
        <dbReference type="Proteomes" id="UP000184028"/>
    </source>
</evidence>
<gene>
    <name evidence="1" type="ORF">SAMN05444484_112119</name>
</gene>
<dbReference type="EMBL" id="FRBT01000012">
    <property type="protein sequence ID" value="SHM90636.1"/>
    <property type="molecule type" value="Genomic_DNA"/>
</dbReference>
<name>A0A1M7MI50_9FLAO</name>